<accession>A0A3G5AC53</accession>
<protein>
    <submittedName>
        <fullName evidence="1">Uncharacterized protein</fullName>
    </submittedName>
</protein>
<reference evidence="1" key="1">
    <citation type="submission" date="2018-10" db="EMBL/GenBank/DDBJ databases">
        <title>Hidden diversity of soil giant viruses.</title>
        <authorList>
            <person name="Schulz F."/>
            <person name="Alteio L."/>
            <person name="Goudeau D."/>
            <person name="Ryan E.M."/>
            <person name="Malmstrom R.R."/>
            <person name="Blanchard J."/>
            <person name="Woyke T."/>
        </authorList>
    </citation>
    <scope>NUCLEOTIDE SEQUENCE</scope>
    <source>
        <strain evidence="1">HYV1</strain>
    </source>
</reference>
<organism evidence="1">
    <name type="scientific">Hyperionvirus sp</name>
    <dbReference type="NCBI Taxonomy" id="2487770"/>
    <lineage>
        <taxon>Viruses</taxon>
        <taxon>Varidnaviria</taxon>
        <taxon>Bamfordvirae</taxon>
        <taxon>Nucleocytoviricota</taxon>
        <taxon>Megaviricetes</taxon>
        <taxon>Imitervirales</taxon>
        <taxon>Mimiviridae</taxon>
        <taxon>Klosneuvirinae</taxon>
    </lineage>
</organism>
<name>A0A3G5AC53_9VIRU</name>
<proteinExistence type="predicted"/>
<sequence length="107" mass="11787">MIQRFFVHYAFDNISSERRTADEPVVSIYVERDGLPGAEEVDRATFNAKGEGIHSRSHRSNAIVFLNGDIVFLLLGGGFGPTATNTIGRTDANPIGFLIQFEPAIYI</sequence>
<gene>
    <name evidence="1" type="ORF">Hyperionvirus3_25</name>
</gene>
<dbReference type="EMBL" id="MK072385">
    <property type="protein sequence ID" value="AYV82879.1"/>
    <property type="molecule type" value="Genomic_DNA"/>
</dbReference>
<evidence type="ECO:0000313" key="1">
    <source>
        <dbReference type="EMBL" id="AYV82879.1"/>
    </source>
</evidence>